<evidence type="ECO:0000313" key="2">
    <source>
        <dbReference type="Proteomes" id="UP000239757"/>
    </source>
</evidence>
<name>A0A2P5X3X8_GOSBA</name>
<evidence type="ECO:0000313" key="1">
    <source>
        <dbReference type="EMBL" id="PPR98055.1"/>
    </source>
</evidence>
<accession>A0A2P5X3X8</accession>
<protein>
    <submittedName>
        <fullName evidence="1">Uncharacterized protein</fullName>
    </submittedName>
</protein>
<dbReference type="EMBL" id="KZ665725">
    <property type="protein sequence ID" value="PPR98055.1"/>
    <property type="molecule type" value="Genomic_DNA"/>
</dbReference>
<gene>
    <name evidence="1" type="ORF">GOBAR_AA22612</name>
</gene>
<dbReference type="Proteomes" id="UP000239757">
    <property type="component" value="Unassembled WGS sequence"/>
</dbReference>
<proteinExistence type="predicted"/>
<reference evidence="1 2" key="1">
    <citation type="submission" date="2015-01" db="EMBL/GenBank/DDBJ databases">
        <title>Genome of allotetraploid Gossypium barbadense reveals genomic plasticity and fiber elongation in cotton evolution.</title>
        <authorList>
            <person name="Chen X."/>
            <person name="Liu X."/>
            <person name="Zhao B."/>
            <person name="Zheng H."/>
            <person name="Hu Y."/>
            <person name="Lu G."/>
            <person name="Yang C."/>
            <person name="Chen J."/>
            <person name="Shan C."/>
            <person name="Zhang L."/>
            <person name="Zhou Y."/>
            <person name="Wang L."/>
            <person name="Guo W."/>
            <person name="Bai Y."/>
            <person name="Ruan J."/>
            <person name="Shangguan X."/>
            <person name="Mao Y."/>
            <person name="Jiang J."/>
            <person name="Zhu Y."/>
            <person name="Lei J."/>
            <person name="Kang H."/>
            <person name="Chen S."/>
            <person name="He X."/>
            <person name="Wang R."/>
            <person name="Wang Y."/>
            <person name="Chen J."/>
            <person name="Wang L."/>
            <person name="Yu S."/>
            <person name="Wang B."/>
            <person name="Wei J."/>
            <person name="Song S."/>
            <person name="Lu X."/>
            <person name="Gao Z."/>
            <person name="Gu W."/>
            <person name="Deng X."/>
            <person name="Ma D."/>
            <person name="Wang S."/>
            <person name="Liang W."/>
            <person name="Fang L."/>
            <person name="Cai C."/>
            <person name="Zhu X."/>
            <person name="Zhou B."/>
            <person name="Zhang Y."/>
            <person name="Chen Z."/>
            <person name="Xu S."/>
            <person name="Zhu R."/>
            <person name="Wang S."/>
            <person name="Zhang T."/>
            <person name="Zhao G."/>
        </authorList>
    </citation>
    <scope>NUCLEOTIDE SEQUENCE [LARGE SCALE GENOMIC DNA]</scope>
    <source>
        <strain evidence="2">cv. Xinhai21</strain>
        <tissue evidence="1">Leaf</tissue>
    </source>
</reference>
<organism evidence="1 2">
    <name type="scientific">Gossypium barbadense</name>
    <name type="common">Sea Island cotton</name>
    <name type="synonym">Hibiscus barbadensis</name>
    <dbReference type="NCBI Taxonomy" id="3634"/>
    <lineage>
        <taxon>Eukaryota</taxon>
        <taxon>Viridiplantae</taxon>
        <taxon>Streptophyta</taxon>
        <taxon>Embryophyta</taxon>
        <taxon>Tracheophyta</taxon>
        <taxon>Spermatophyta</taxon>
        <taxon>Magnoliopsida</taxon>
        <taxon>eudicotyledons</taxon>
        <taxon>Gunneridae</taxon>
        <taxon>Pentapetalae</taxon>
        <taxon>rosids</taxon>
        <taxon>malvids</taxon>
        <taxon>Malvales</taxon>
        <taxon>Malvaceae</taxon>
        <taxon>Malvoideae</taxon>
        <taxon>Gossypium</taxon>
    </lineage>
</organism>
<sequence length="90" mass="9892">MEVAVAMEKSRYCVSTEWVVINWRENKEFVMYSKQACIVGASLIGIVRVAFFDCTLGGTGLGSYIGSKRSRSSVYSRCAATLSFFSSIAL</sequence>
<dbReference type="AlphaFoldDB" id="A0A2P5X3X8"/>